<reference evidence="2 3" key="1">
    <citation type="journal article" date="2010" name="Stand. Genomic Sci.">
        <title>Complete genome sequence of Methanoplanus petrolearius type strain (SEBR 4847).</title>
        <authorList>
            <person name="Brambilla E."/>
            <person name="Djao O.D."/>
            <person name="Daligault H."/>
            <person name="Lapidus A."/>
            <person name="Lucas S."/>
            <person name="Hammon N."/>
            <person name="Nolan M."/>
            <person name="Tice H."/>
            <person name="Cheng J.F."/>
            <person name="Han C."/>
            <person name="Tapia R."/>
            <person name="Goodwin L."/>
            <person name="Pitluck S."/>
            <person name="Liolios K."/>
            <person name="Ivanova N."/>
            <person name="Mavromatis K."/>
            <person name="Mikhailova N."/>
            <person name="Pati A."/>
            <person name="Chen A."/>
            <person name="Palaniappan K."/>
            <person name="Land M."/>
            <person name="Hauser L."/>
            <person name="Chang Y.J."/>
            <person name="Jeffries C.D."/>
            <person name="Rohde M."/>
            <person name="Spring S."/>
            <person name="Sikorski J."/>
            <person name="Goker M."/>
            <person name="Woyke T."/>
            <person name="Bristow J."/>
            <person name="Eisen J.A."/>
            <person name="Markowitz V."/>
            <person name="Hugenholtz P."/>
            <person name="Kyrpides N.C."/>
            <person name="Klenk H.P."/>
        </authorList>
    </citation>
    <scope>NUCLEOTIDE SEQUENCE [LARGE SCALE GENOMIC DNA]</scope>
    <source>
        <strain evidence="3">DSM 11571 / OCM 486 / SEBR 4847</strain>
    </source>
</reference>
<dbReference type="InterPro" id="IPR037493">
    <property type="entry name" value="ExoIII-like"/>
</dbReference>
<evidence type="ECO:0000313" key="2">
    <source>
        <dbReference type="EMBL" id="ADN36583.1"/>
    </source>
</evidence>
<dbReference type="KEGG" id="mpi:Mpet_1831"/>
<dbReference type="PANTHER" id="PTHR43250:SF2">
    <property type="entry name" value="EXODEOXYRIBONUCLEASE III"/>
    <property type="match status" value="1"/>
</dbReference>
<dbReference type="Proteomes" id="UP000006565">
    <property type="component" value="Chromosome"/>
</dbReference>
<dbReference type="InterPro" id="IPR005135">
    <property type="entry name" value="Endo/exonuclease/phosphatase"/>
</dbReference>
<organism evidence="2 3">
    <name type="scientific">Methanolacinia petrolearia (strain DSM 11571 / OCM 486 / SEBR 4847)</name>
    <name type="common">Methanoplanus petrolearius</name>
    <dbReference type="NCBI Taxonomy" id="679926"/>
    <lineage>
        <taxon>Archaea</taxon>
        <taxon>Methanobacteriati</taxon>
        <taxon>Methanobacteriota</taxon>
        <taxon>Stenosarchaea group</taxon>
        <taxon>Methanomicrobia</taxon>
        <taxon>Methanomicrobiales</taxon>
        <taxon>Methanomicrobiaceae</taxon>
        <taxon>Methanolacinia</taxon>
    </lineage>
</organism>
<keyword evidence="2" id="KW-0269">Exonuclease</keyword>
<dbReference type="RefSeq" id="WP_013329760.1">
    <property type="nucleotide sequence ID" value="NC_014507.1"/>
</dbReference>
<keyword evidence="2" id="KW-0378">Hydrolase</keyword>
<dbReference type="GO" id="GO:0004519">
    <property type="term" value="F:endonuclease activity"/>
    <property type="evidence" value="ECO:0007669"/>
    <property type="project" value="UniProtKB-KW"/>
</dbReference>
<dbReference type="PANTHER" id="PTHR43250">
    <property type="entry name" value="EXODEOXYRIBONUCLEASE III"/>
    <property type="match status" value="1"/>
</dbReference>
<dbReference type="SUPFAM" id="SSF56219">
    <property type="entry name" value="DNase I-like"/>
    <property type="match status" value="1"/>
</dbReference>
<protein>
    <submittedName>
        <fullName evidence="2">Endonuclease/exonuclease/phosphatase</fullName>
    </submittedName>
</protein>
<accession>E1RIB8</accession>
<dbReference type="GO" id="GO:0008311">
    <property type="term" value="F:double-stranded DNA 3'-5' DNA exonuclease activity"/>
    <property type="evidence" value="ECO:0007669"/>
    <property type="project" value="InterPro"/>
</dbReference>
<dbReference type="InterPro" id="IPR036691">
    <property type="entry name" value="Endo/exonu/phosph_ase_sf"/>
</dbReference>
<dbReference type="AlphaFoldDB" id="E1RIB8"/>
<name>E1RIB8_METP4</name>
<dbReference type="Gene3D" id="3.60.10.10">
    <property type="entry name" value="Endonuclease/exonuclease/phosphatase"/>
    <property type="match status" value="1"/>
</dbReference>
<dbReference type="HOGENOM" id="CLU_098630_0_0_2"/>
<dbReference type="STRING" id="679926.Mpet_1831"/>
<dbReference type="EMBL" id="CP002117">
    <property type="protein sequence ID" value="ADN36583.1"/>
    <property type="molecule type" value="Genomic_DNA"/>
</dbReference>
<gene>
    <name evidence="2" type="ordered locus">Mpet_1831</name>
</gene>
<dbReference type="GO" id="GO:0006281">
    <property type="term" value="P:DNA repair"/>
    <property type="evidence" value="ECO:0007669"/>
    <property type="project" value="InterPro"/>
</dbReference>
<dbReference type="Pfam" id="PF03372">
    <property type="entry name" value="Exo_endo_phos"/>
    <property type="match status" value="1"/>
</dbReference>
<dbReference type="GeneID" id="9744308"/>
<feature type="domain" description="Endonuclease/exonuclease/phosphatase" evidence="1">
    <location>
        <begin position="37"/>
        <end position="267"/>
    </location>
</feature>
<keyword evidence="2" id="KW-0540">Nuclease</keyword>
<sequence>MKKISIDLTLDAFMADPKTEIQEDNEKKISSISSICWNIGNPSIDRAKKQAAWLITQNFDLLLLTECKNSEGCFYIEKYFQSFGYNVVFPKPEGKEYGVMVISKFKPEVSDFSKLMTFLSARVVSVKIPLSDKIIEIIVTYVPSRDASTEKKERKKKFLKNLLSCFENDQTSNNRIFCGDFNILESDHNPHYSFFEEWEYEFYSSLSNFHLKDAYRYHNPAKMEYSWVGRTGDGYRYDHFFASENLIPNIIECKYVHEPREKRLSDHSSLVCKIEF</sequence>
<keyword evidence="3" id="KW-1185">Reference proteome</keyword>
<keyword evidence="2" id="KW-0255">Endonuclease</keyword>
<dbReference type="OrthoDB" id="338669at2157"/>
<evidence type="ECO:0000259" key="1">
    <source>
        <dbReference type="Pfam" id="PF03372"/>
    </source>
</evidence>
<proteinExistence type="predicted"/>
<evidence type="ECO:0000313" key="3">
    <source>
        <dbReference type="Proteomes" id="UP000006565"/>
    </source>
</evidence>
<dbReference type="eggNOG" id="arCOG02207">
    <property type="taxonomic scope" value="Archaea"/>
</dbReference>